<dbReference type="PROSITE" id="PS51257">
    <property type="entry name" value="PROKAR_LIPOPROTEIN"/>
    <property type="match status" value="1"/>
</dbReference>
<feature type="chain" id="PRO_5046676102" description="Lipoprotein" evidence="1">
    <location>
        <begin position="19"/>
        <end position="110"/>
    </location>
</feature>
<evidence type="ECO:0000313" key="3">
    <source>
        <dbReference type="Proteomes" id="UP001597307"/>
    </source>
</evidence>
<dbReference type="Proteomes" id="UP001597307">
    <property type="component" value="Unassembled WGS sequence"/>
</dbReference>
<protein>
    <recommendedName>
        <fullName evidence="4">Lipoprotein</fullName>
    </recommendedName>
</protein>
<reference evidence="3" key="1">
    <citation type="journal article" date="2019" name="Int. J. Syst. Evol. Microbiol.">
        <title>The Global Catalogue of Microorganisms (GCM) 10K type strain sequencing project: providing services to taxonomists for standard genome sequencing and annotation.</title>
        <authorList>
            <consortium name="The Broad Institute Genomics Platform"/>
            <consortium name="The Broad Institute Genome Sequencing Center for Infectious Disease"/>
            <person name="Wu L."/>
            <person name="Ma J."/>
        </authorList>
    </citation>
    <scope>NUCLEOTIDE SEQUENCE [LARGE SCALE GENOMIC DNA]</scope>
    <source>
        <strain evidence="3">JCM 11496</strain>
    </source>
</reference>
<feature type="signal peptide" evidence="1">
    <location>
        <begin position="1"/>
        <end position="18"/>
    </location>
</feature>
<evidence type="ECO:0000256" key="1">
    <source>
        <dbReference type="SAM" id="SignalP"/>
    </source>
</evidence>
<keyword evidence="3" id="KW-1185">Reference proteome</keyword>
<dbReference type="EMBL" id="JBHUGA010000030">
    <property type="protein sequence ID" value="MFD1846769.1"/>
    <property type="molecule type" value="Genomic_DNA"/>
</dbReference>
<organism evidence="2 3">
    <name type="scientific">Arthrobacter flavus</name>
    <dbReference type="NCBI Taxonomy" id="95172"/>
    <lineage>
        <taxon>Bacteria</taxon>
        <taxon>Bacillati</taxon>
        <taxon>Actinomycetota</taxon>
        <taxon>Actinomycetes</taxon>
        <taxon>Micrococcales</taxon>
        <taxon>Micrococcaceae</taxon>
        <taxon>Arthrobacter</taxon>
    </lineage>
</organism>
<sequence length="110" mass="11867">MKKSIICLGGLSLVLSMAACSVERLTTADTCIELSALNVESLSLESLPSPEQADRFEELSARSSEILSDELQLLAAIGKKSSDERERIFLIDSQYEAVEQAVATVSNACQ</sequence>
<name>A0ABW4Q800_9MICC</name>
<evidence type="ECO:0008006" key="4">
    <source>
        <dbReference type="Google" id="ProtNLM"/>
    </source>
</evidence>
<evidence type="ECO:0000313" key="2">
    <source>
        <dbReference type="EMBL" id="MFD1846769.1"/>
    </source>
</evidence>
<gene>
    <name evidence="2" type="ORF">ACFSFX_09185</name>
</gene>
<keyword evidence="1" id="KW-0732">Signal</keyword>
<proteinExistence type="predicted"/>
<dbReference type="RefSeq" id="WP_343878224.1">
    <property type="nucleotide sequence ID" value="NZ_BAAAIJ010000013.1"/>
</dbReference>
<comment type="caution">
    <text evidence="2">The sequence shown here is derived from an EMBL/GenBank/DDBJ whole genome shotgun (WGS) entry which is preliminary data.</text>
</comment>
<accession>A0ABW4Q800</accession>